<feature type="transmembrane region" description="Helical" evidence="1">
    <location>
        <begin position="178"/>
        <end position="203"/>
    </location>
</feature>
<keyword evidence="1" id="KW-1133">Transmembrane helix</keyword>
<accession>A0A1Q8ZTU2</accession>
<dbReference type="EMBL" id="MKIM01000025">
    <property type="protein sequence ID" value="OLP45307.1"/>
    <property type="molecule type" value="Genomic_DNA"/>
</dbReference>
<evidence type="ECO:0000313" key="3">
    <source>
        <dbReference type="Proteomes" id="UP000186894"/>
    </source>
</evidence>
<keyword evidence="1" id="KW-0472">Membrane</keyword>
<gene>
    <name evidence="2" type="ORF">BJF95_18545</name>
</gene>
<feature type="transmembrane region" description="Helical" evidence="1">
    <location>
        <begin position="91"/>
        <end position="113"/>
    </location>
</feature>
<reference evidence="2 3" key="1">
    <citation type="submission" date="2016-09" db="EMBL/GenBank/DDBJ databases">
        <title>Rhizobium oryziradicis sp. nov., isolated from the root of rice.</title>
        <authorList>
            <person name="Zhao J."/>
            <person name="Zhang X."/>
        </authorList>
    </citation>
    <scope>NUCLEOTIDE SEQUENCE [LARGE SCALE GENOMIC DNA]</scope>
    <source>
        <strain evidence="2 3">N19</strain>
    </source>
</reference>
<protein>
    <recommendedName>
        <fullName evidence="4">Polysaccharide biosynthesis protein GtrA</fullName>
    </recommendedName>
</protein>
<proteinExistence type="predicted"/>
<feature type="transmembrane region" description="Helical" evidence="1">
    <location>
        <begin position="333"/>
        <end position="352"/>
    </location>
</feature>
<comment type="caution">
    <text evidence="2">The sequence shown here is derived from an EMBL/GenBank/DDBJ whole genome shotgun (WGS) entry which is preliminary data.</text>
</comment>
<name>A0A1Q8ZTU2_9HYPH</name>
<organism evidence="2 3">
    <name type="scientific">Rhizobium oryziradicis</name>
    <dbReference type="NCBI Taxonomy" id="1867956"/>
    <lineage>
        <taxon>Bacteria</taxon>
        <taxon>Pseudomonadati</taxon>
        <taxon>Pseudomonadota</taxon>
        <taxon>Alphaproteobacteria</taxon>
        <taxon>Hyphomicrobiales</taxon>
        <taxon>Rhizobiaceae</taxon>
        <taxon>Rhizobium/Agrobacterium group</taxon>
        <taxon>Rhizobium</taxon>
    </lineage>
</organism>
<evidence type="ECO:0000313" key="2">
    <source>
        <dbReference type="EMBL" id="OLP45307.1"/>
    </source>
</evidence>
<feature type="transmembrane region" description="Helical" evidence="1">
    <location>
        <begin position="151"/>
        <end position="172"/>
    </location>
</feature>
<feature type="transmembrane region" description="Helical" evidence="1">
    <location>
        <begin position="119"/>
        <end position="139"/>
    </location>
</feature>
<feature type="transmembrane region" description="Helical" evidence="1">
    <location>
        <begin position="358"/>
        <end position="376"/>
    </location>
</feature>
<keyword evidence="3" id="KW-1185">Reference proteome</keyword>
<feature type="transmembrane region" description="Helical" evidence="1">
    <location>
        <begin position="414"/>
        <end position="435"/>
    </location>
</feature>
<dbReference type="STRING" id="1867956.BJF95_18545"/>
<feature type="transmembrane region" description="Helical" evidence="1">
    <location>
        <begin position="273"/>
        <end position="294"/>
    </location>
</feature>
<keyword evidence="1" id="KW-0812">Transmembrane</keyword>
<dbReference type="Proteomes" id="UP000186894">
    <property type="component" value="Unassembled WGS sequence"/>
</dbReference>
<feature type="transmembrane region" description="Helical" evidence="1">
    <location>
        <begin position="246"/>
        <end position="266"/>
    </location>
</feature>
<dbReference type="AlphaFoldDB" id="A0A1Q8ZTU2"/>
<evidence type="ECO:0008006" key="4">
    <source>
        <dbReference type="Google" id="ProtNLM"/>
    </source>
</evidence>
<sequence length="579" mass="61872">MAAYSTLVIAIILVVRLSFAQDYVGADNDDAMRLVEVRDFLAGQGWFDMMQYRLGLLPGTLMHWSRLIDFPIAILIRLSSLWFAPQTAEAVALAIWPLLWIAPVMVSLGLTAQKLGGRVALHVALGLTGLYLLTSNRFLPGSIDHHNVQIALVAFLAMVLSVSTSSLVYAAAGVACALALAIGAETTPIIAVACLIVAINWGVAGKAMQARAASFSWALALFVSLFFVGTVPPAHYLVVTCDNLSFGYYALTAMGGGLLCLTSVAASRLSLPYRLASLLLIGVVVGVSALKIAPQCLGNPLANLDPMLVTLWLNNVGEAMSFLAIARREPPELGAFYAVGFLALLVCCWRIWRKDRAAPHMVLALLLGISWAVSLIQVRGNMFANMLAIVPLSLLIADLRETMQRQPRHISSQLIYIASILLSVPALWAVVGVFVSQGPQALKSRSSTTQAATDQCKSTQALSQLAGLPATTVAASSEIGTAILRFTQHRVLTAPYHRNQGGMLTELHIGLSTPKDAHSFLRGAGVGILAFCPSDAQTKQLITLKSDGLYAALARGAVPDYLDPLPQDPHSGLKLFSVR</sequence>
<evidence type="ECO:0000256" key="1">
    <source>
        <dbReference type="SAM" id="Phobius"/>
    </source>
</evidence>
<feature type="transmembrane region" description="Helical" evidence="1">
    <location>
        <begin position="215"/>
        <end position="234"/>
    </location>
</feature>